<evidence type="ECO:0000313" key="3">
    <source>
        <dbReference type="Proteomes" id="UP001182556"/>
    </source>
</evidence>
<feature type="region of interest" description="Disordered" evidence="1">
    <location>
        <begin position="1"/>
        <end position="22"/>
    </location>
</feature>
<name>A0AAD9FXH5_PAPLA</name>
<dbReference type="Proteomes" id="UP001182556">
    <property type="component" value="Unassembled WGS sequence"/>
</dbReference>
<gene>
    <name evidence="2" type="ORF">DB88DRAFT_470543</name>
</gene>
<accession>A0AAD9FXH5</accession>
<dbReference type="EMBL" id="JAODAN010000001">
    <property type="protein sequence ID" value="KAK1927986.1"/>
    <property type="molecule type" value="Genomic_DNA"/>
</dbReference>
<proteinExistence type="predicted"/>
<organism evidence="2 3">
    <name type="scientific">Papiliotrema laurentii</name>
    <name type="common">Cryptococcus laurentii</name>
    <dbReference type="NCBI Taxonomy" id="5418"/>
    <lineage>
        <taxon>Eukaryota</taxon>
        <taxon>Fungi</taxon>
        <taxon>Dikarya</taxon>
        <taxon>Basidiomycota</taxon>
        <taxon>Agaricomycotina</taxon>
        <taxon>Tremellomycetes</taxon>
        <taxon>Tremellales</taxon>
        <taxon>Rhynchogastremaceae</taxon>
        <taxon>Papiliotrema</taxon>
    </lineage>
</organism>
<evidence type="ECO:0000313" key="2">
    <source>
        <dbReference type="EMBL" id="KAK1927986.1"/>
    </source>
</evidence>
<dbReference type="AlphaFoldDB" id="A0AAD9FXH5"/>
<keyword evidence="3" id="KW-1185">Reference proteome</keyword>
<reference evidence="2" key="1">
    <citation type="submission" date="2023-02" db="EMBL/GenBank/DDBJ databases">
        <title>Identification and recombinant expression of a fungal hydrolase from Papiliotrema laurentii that hydrolyzes apple cutin and clears colloidal polyester polyurethane.</title>
        <authorList>
            <consortium name="DOE Joint Genome Institute"/>
            <person name="Roman V.A."/>
            <person name="Bojanowski C."/>
            <person name="Crable B.R."/>
            <person name="Wagner D.N."/>
            <person name="Hung C.S."/>
            <person name="Nadeau L.J."/>
            <person name="Schratz L."/>
            <person name="Haridas S."/>
            <person name="Pangilinan J."/>
            <person name="Lipzen A."/>
            <person name="Na H."/>
            <person name="Yan M."/>
            <person name="Ng V."/>
            <person name="Grigoriev I.V."/>
            <person name="Spatafora J.W."/>
            <person name="Barlow D."/>
            <person name="Biffinger J."/>
            <person name="Kelley-Loughnane N."/>
            <person name="Varaljay V.A."/>
            <person name="Crookes-Goodson W.J."/>
        </authorList>
    </citation>
    <scope>NUCLEOTIDE SEQUENCE</scope>
    <source>
        <strain evidence="2">5307AH</strain>
    </source>
</reference>
<protein>
    <submittedName>
        <fullName evidence="2">Uncharacterized protein</fullName>
    </submittedName>
</protein>
<sequence>MSQSAADTASSARDPLREQGGMTVIEADWTETEAARRSTAFEPYRKSAADNGYRKFDGDAKSGHVLGISTELTSPKRGEVKMAFAASFLENSKFKGELSFHTRRFLEDHPFPLIRHIHAKFSDDFRLNRDLITALADTDEASRYKELKGFATKISRSAGSVIQPLLRLLSRPHHTSGKVRVAVLSPDQLRDSTVPGTPFKESDLEFVQKCDEDLAAAQRIDELFRRYIFKEHEGSWPCSEPPSLPLDPRREAILMWNGLRRVSYSMVSKSFQSSPLHAWDEETGTVTTTVYMVPETSFSIKFGTSAVATGDLAKLAEWRSKVDAMVRMHLASLDPNRDTSRDPASVSFASGHEETLEVQNLTEPPVTTIIIPLVEKRDRPSSVRFNSSVCTNGKEILRRGRVLSRDVGIQASYPQRPPNAAEQVKVYSGCGRGDTRCRRQGRRSDSRTISTSDKVAETLAANRRPEDQRFRHLHPRARNINESASDTKAGHPVIWAKDSMERDNDKGSHFRSVKTRTQRRWSHRIVHVRLLRAQPHLVGSQAINCDNTNSVVSFTCCEGGVARQVPESSRWEATFLRRSEVPPRKVCETGITLVSSTRIGRTERAKTQSRAERARRIRMKGGSEGNKADGPDVAAYTREEGEGSTLDPALQGGISAEPLCGGFARFQGVVHMQELWLLGFVGIVKAKEKSQSGEGKSISTKSICPNQANGDITCFAPVGHASSEGVPTGLVDFEGLLGMVDVGFENQSLQLR</sequence>
<evidence type="ECO:0000256" key="1">
    <source>
        <dbReference type="SAM" id="MobiDB-lite"/>
    </source>
</evidence>
<comment type="caution">
    <text evidence="2">The sequence shown here is derived from an EMBL/GenBank/DDBJ whole genome shotgun (WGS) entry which is preliminary data.</text>
</comment>
<feature type="compositionally biased region" description="Polar residues" evidence="1">
    <location>
        <begin position="1"/>
        <end position="11"/>
    </location>
</feature>